<comment type="catalytic activity">
    <reaction evidence="7 9">
        <text>hydrogencarbonate + H(+) = CO2 + H2O</text>
        <dbReference type="Rhea" id="RHEA:10748"/>
        <dbReference type="ChEBI" id="CHEBI:15377"/>
        <dbReference type="ChEBI" id="CHEBI:15378"/>
        <dbReference type="ChEBI" id="CHEBI:16526"/>
        <dbReference type="ChEBI" id="CHEBI:17544"/>
        <dbReference type="EC" id="4.2.1.1"/>
    </reaction>
</comment>
<feature type="binding site" evidence="8">
    <location>
        <position position="156"/>
    </location>
    <ligand>
        <name>Zn(2+)</name>
        <dbReference type="ChEBI" id="CHEBI:29105"/>
    </ligand>
</feature>
<evidence type="ECO:0000256" key="1">
    <source>
        <dbReference type="ARBA" id="ARBA00006217"/>
    </source>
</evidence>
<proteinExistence type="inferred from homology"/>
<evidence type="ECO:0000256" key="6">
    <source>
        <dbReference type="ARBA" id="ARBA00024993"/>
    </source>
</evidence>
<comment type="similarity">
    <text evidence="1 9">Belongs to the beta-class carbonic anhydrase family.</text>
</comment>
<organism evidence="10 11">
    <name type="scientific">Bradyrhizobium pachyrhizi</name>
    <dbReference type="NCBI Taxonomy" id="280333"/>
    <lineage>
        <taxon>Bacteria</taxon>
        <taxon>Pseudomonadati</taxon>
        <taxon>Pseudomonadota</taxon>
        <taxon>Alphaproteobacteria</taxon>
        <taxon>Hyphomicrobiales</taxon>
        <taxon>Nitrobacteraceae</taxon>
        <taxon>Bradyrhizobium</taxon>
    </lineage>
</organism>
<evidence type="ECO:0000313" key="10">
    <source>
        <dbReference type="EMBL" id="MVT70874.1"/>
    </source>
</evidence>
<dbReference type="InterPro" id="IPR015892">
    <property type="entry name" value="Carbonic_anhydrase_CS"/>
</dbReference>
<gene>
    <name evidence="10" type="ORF">GPL21_38105</name>
</gene>
<evidence type="ECO:0000256" key="5">
    <source>
        <dbReference type="ARBA" id="ARBA00023239"/>
    </source>
</evidence>
<dbReference type="Proteomes" id="UP000436468">
    <property type="component" value="Unassembled WGS sequence"/>
</dbReference>
<evidence type="ECO:0000256" key="2">
    <source>
        <dbReference type="ARBA" id="ARBA00012925"/>
    </source>
</evidence>
<evidence type="ECO:0000256" key="8">
    <source>
        <dbReference type="PIRSR" id="PIRSR601765-1"/>
    </source>
</evidence>
<dbReference type="InterPro" id="IPR036874">
    <property type="entry name" value="Carbonic_anhydrase_sf"/>
</dbReference>
<dbReference type="GO" id="GO:0015976">
    <property type="term" value="P:carbon utilization"/>
    <property type="evidence" value="ECO:0007669"/>
    <property type="project" value="InterPro"/>
</dbReference>
<dbReference type="InterPro" id="IPR001765">
    <property type="entry name" value="Carbonic_anhydrase"/>
</dbReference>
<dbReference type="SUPFAM" id="SSF53056">
    <property type="entry name" value="beta-carbonic anhydrase, cab"/>
    <property type="match status" value="1"/>
</dbReference>
<dbReference type="SMART" id="SM00947">
    <property type="entry name" value="Pro_CA"/>
    <property type="match status" value="1"/>
</dbReference>
<keyword evidence="11" id="KW-1185">Reference proteome</keyword>
<evidence type="ECO:0000256" key="9">
    <source>
        <dbReference type="RuleBase" id="RU003956"/>
    </source>
</evidence>
<sequence>MRANYPQGTPYPTEVPPSRRSLLLFALSAFVVPFAGNIVDAKQATAPPKPDNQLSPDAALKRLMEGNDRYVQSASRGRDLERERRLLVDGQNPYAAVLSCADSRVAPELAFDSGLGDLFICRLAGNFVNDDTLASLEYAVAVLNTPLILVLGHDHCGAIEATINSLDEGKPAPGHIRSLVSALAPAVRGTGHQPGDSSADVIRQNVIDNVNKLKSASPILNPAVEQKTLAIVGGLYRLETGRVDVLG</sequence>
<feature type="binding site" evidence="8">
    <location>
        <position position="100"/>
    </location>
    <ligand>
        <name>Zn(2+)</name>
        <dbReference type="ChEBI" id="CHEBI:29105"/>
    </ligand>
</feature>
<dbReference type="PROSITE" id="PS00704">
    <property type="entry name" value="PROK_CO2_ANHYDRASE_1"/>
    <property type="match status" value="1"/>
</dbReference>
<dbReference type="GO" id="GO:0008270">
    <property type="term" value="F:zinc ion binding"/>
    <property type="evidence" value="ECO:0007669"/>
    <property type="project" value="UniProtKB-UniRule"/>
</dbReference>
<dbReference type="AlphaFoldDB" id="A0A844T496"/>
<comment type="function">
    <text evidence="6">Catalyzes the reversible hydration of carbon dioxide to form bicarbonate.</text>
</comment>
<keyword evidence="5 9" id="KW-0456">Lyase</keyword>
<dbReference type="CDD" id="cd03378">
    <property type="entry name" value="beta_CA_cladeC"/>
    <property type="match status" value="1"/>
</dbReference>
<evidence type="ECO:0000256" key="4">
    <source>
        <dbReference type="ARBA" id="ARBA00022833"/>
    </source>
</evidence>
<protein>
    <recommendedName>
        <fullName evidence="2 9">Carbonic anhydrase</fullName>
        <ecNumber evidence="2 9">4.2.1.1</ecNumber>
    </recommendedName>
    <alternativeName>
        <fullName evidence="9">Carbonate dehydratase</fullName>
    </alternativeName>
</protein>
<evidence type="ECO:0000256" key="7">
    <source>
        <dbReference type="ARBA" id="ARBA00048348"/>
    </source>
</evidence>
<dbReference type="PROSITE" id="PS00705">
    <property type="entry name" value="PROK_CO2_ANHYDRASE_2"/>
    <property type="match status" value="1"/>
</dbReference>
<dbReference type="Pfam" id="PF00484">
    <property type="entry name" value="Pro_CA"/>
    <property type="match status" value="1"/>
</dbReference>
<dbReference type="GO" id="GO:0004089">
    <property type="term" value="F:carbonate dehydratase activity"/>
    <property type="evidence" value="ECO:0007669"/>
    <property type="project" value="UniProtKB-UniRule"/>
</dbReference>
<feature type="binding site" evidence="8">
    <location>
        <position position="153"/>
    </location>
    <ligand>
        <name>Zn(2+)</name>
        <dbReference type="ChEBI" id="CHEBI:29105"/>
    </ligand>
</feature>
<dbReference type="PANTHER" id="PTHR11002">
    <property type="entry name" value="CARBONIC ANHYDRASE"/>
    <property type="match status" value="1"/>
</dbReference>
<comment type="caution">
    <text evidence="10">The sequence shown here is derived from an EMBL/GenBank/DDBJ whole genome shotgun (WGS) entry which is preliminary data.</text>
</comment>
<evidence type="ECO:0000313" key="11">
    <source>
        <dbReference type="Proteomes" id="UP000436468"/>
    </source>
</evidence>
<keyword evidence="4 8" id="KW-0862">Zinc</keyword>
<accession>A0A844T496</accession>
<dbReference type="Gene3D" id="3.40.1050.10">
    <property type="entry name" value="Carbonic anhydrase"/>
    <property type="match status" value="1"/>
</dbReference>
<name>A0A844T496_9BRAD</name>
<keyword evidence="3 8" id="KW-0479">Metal-binding</keyword>
<evidence type="ECO:0000256" key="3">
    <source>
        <dbReference type="ARBA" id="ARBA00022723"/>
    </source>
</evidence>
<dbReference type="PANTHER" id="PTHR11002:SF79">
    <property type="entry name" value="CARBONIC ANHYDRASE 2"/>
    <property type="match status" value="1"/>
</dbReference>
<dbReference type="EC" id="4.2.1.1" evidence="2 9"/>
<dbReference type="FunFam" id="3.40.1050.10:FF:000006">
    <property type="entry name" value="Carbonic anhydrase"/>
    <property type="match status" value="1"/>
</dbReference>
<dbReference type="EMBL" id="WQNF01000053">
    <property type="protein sequence ID" value="MVT70874.1"/>
    <property type="molecule type" value="Genomic_DNA"/>
</dbReference>
<comment type="cofactor">
    <cofactor evidence="8">
        <name>Zn(2+)</name>
        <dbReference type="ChEBI" id="CHEBI:29105"/>
    </cofactor>
    <text evidence="8">Binds 1 zinc ion per subunit.</text>
</comment>
<comment type="function">
    <text evidence="9">Reversible hydration of carbon dioxide.</text>
</comment>
<dbReference type="RefSeq" id="WP_050626558.1">
    <property type="nucleotide sequence ID" value="NZ_WQNF01000053.1"/>
</dbReference>
<reference evidence="10 11" key="1">
    <citation type="submission" date="2019-12" db="EMBL/GenBank/DDBJ databases">
        <title>Draft genome sequences Bradyrhizobium cajani AMBPC1010, Bradyrhizobium pachyrhizi AMBPC1040 and Bradyrhizobium yuanmingense ALSPC3051, three plant growth promoting strains isolated from nodules of Cajanus cajan L. in Dominican Republic.</title>
        <authorList>
            <person name="Flores-Felix J.D."/>
            <person name="Araujo J."/>
            <person name="Diaz-Alcantara C."/>
            <person name="Gonzalez-Andres F."/>
            <person name="Velazquez E."/>
        </authorList>
    </citation>
    <scope>NUCLEOTIDE SEQUENCE [LARGE SCALE GENOMIC DNA]</scope>
    <source>
        <strain evidence="10 11">1040</strain>
    </source>
</reference>
<feature type="binding site" evidence="8">
    <location>
        <position position="102"/>
    </location>
    <ligand>
        <name>Zn(2+)</name>
        <dbReference type="ChEBI" id="CHEBI:29105"/>
    </ligand>
</feature>